<dbReference type="Proteomes" id="UP000564644">
    <property type="component" value="Unassembled WGS sequence"/>
</dbReference>
<name>A0A7X0SQ47_9BACL</name>
<keyword evidence="2" id="KW-1185">Reference proteome</keyword>
<dbReference type="Pfam" id="PF07751">
    <property type="entry name" value="Abi_2"/>
    <property type="match status" value="1"/>
</dbReference>
<dbReference type="InterPro" id="IPR011664">
    <property type="entry name" value="Abi_system_AbiD/AbiF-like"/>
</dbReference>
<dbReference type="AlphaFoldDB" id="A0A7X0SQ47"/>
<sequence length="77" mass="8930">MKQNDCFLGHLESQHFDNHGTFLVELDKEVKRSQEIFIRHHVQKYEGKIPVWAAIEVLSFGALSKLYLDSQRIGSLC</sequence>
<organism evidence="1 2">
    <name type="scientific">Cohnella zeiphila</name>
    <dbReference type="NCBI Taxonomy" id="2761120"/>
    <lineage>
        <taxon>Bacteria</taxon>
        <taxon>Bacillati</taxon>
        <taxon>Bacillota</taxon>
        <taxon>Bacilli</taxon>
        <taxon>Bacillales</taxon>
        <taxon>Paenibacillaceae</taxon>
        <taxon>Cohnella</taxon>
    </lineage>
</organism>
<gene>
    <name evidence="1" type="ORF">H7C18_24270</name>
</gene>
<evidence type="ECO:0000313" key="2">
    <source>
        <dbReference type="Proteomes" id="UP000564644"/>
    </source>
</evidence>
<comment type="caution">
    <text evidence="1">The sequence shown here is derived from an EMBL/GenBank/DDBJ whole genome shotgun (WGS) entry which is preliminary data.</text>
</comment>
<dbReference type="EMBL" id="JACJVO010000032">
    <property type="protein sequence ID" value="MBB6734041.1"/>
    <property type="molecule type" value="Genomic_DNA"/>
</dbReference>
<dbReference type="RefSeq" id="WP_185131704.1">
    <property type="nucleotide sequence ID" value="NZ_JACJVO010000032.1"/>
</dbReference>
<accession>A0A7X0SQ47</accession>
<protein>
    <submittedName>
        <fullName evidence="1">Abi family protein</fullName>
    </submittedName>
</protein>
<proteinExistence type="predicted"/>
<evidence type="ECO:0000313" key="1">
    <source>
        <dbReference type="EMBL" id="MBB6734041.1"/>
    </source>
</evidence>
<reference evidence="1 2" key="1">
    <citation type="submission" date="2020-08" db="EMBL/GenBank/DDBJ databases">
        <title>Cohnella phylogeny.</title>
        <authorList>
            <person name="Dunlap C."/>
        </authorList>
    </citation>
    <scope>NUCLEOTIDE SEQUENCE [LARGE SCALE GENOMIC DNA]</scope>
    <source>
        <strain evidence="1 2">CBP 2801</strain>
    </source>
</reference>